<keyword evidence="6" id="KW-0695">RNA-directed DNA polymerase</keyword>
<dbReference type="EMBL" id="JARBHB010000010">
    <property type="protein sequence ID" value="KAJ8874646.1"/>
    <property type="molecule type" value="Genomic_DNA"/>
</dbReference>
<dbReference type="InterPro" id="IPR043128">
    <property type="entry name" value="Rev_trsase/Diguanyl_cyclase"/>
</dbReference>
<evidence type="ECO:0000313" key="9">
    <source>
        <dbReference type="EMBL" id="KAJ8874646.1"/>
    </source>
</evidence>
<dbReference type="SUPFAM" id="SSF56672">
    <property type="entry name" value="DNA/RNA polymerases"/>
    <property type="match status" value="1"/>
</dbReference>
<evidence type="ECO:0000259" key="8">
    <source>
        <dbReference type="Pfam" id="PF17917"/>
    </source>
</evidence>
<comment type="caution">
    <text evidence="9">The sequence shown here is derived from an EMBL/GenBank/DDBJ whole genome shotgun (WGS) entry which is preliminary data.</text>
</comment>
<keyword evidence="3" id="KW-0540">Nuclease</keyword>
<dbReference type="Proteomes" id="UP001159363">
    <property type="component" value="Chromosome 9"/>
</dbReference>
<sequence length="329" mass="37365">MCCWFGRSLRDLSNAFQQLEVGKESKPILPINTHLGLFQWTRLPYGVGSAPANFQSVMDRVVCHLDDVLIVGQSLDDRKQEVSAVTERLNHYNIKINLAKRQFLCEFVEYLEHEIDKLELHHTERKVQAITKASVPTNITQKFLLTLSSKMKPFHNGIGMNIVNVLLKIAKQMLTGECFLVHYKPCLPVVVACDASPYGVRAVLNHRLGGLDKPVLFASTLSQAELNYSQLDKEPLPIMFVVKLFCKYLYGHKFVLVTDHQSLNRLLGHDEAVPTLANAWLQIWAVILASYDYKLEYRCGSLLANADALSRLPICNSKENLHFRIHIHS</sequence>
<keyword evidence="10" id="KW-1185">Reference proteome</keyword>
<evidence type="ECO:0000256" key="4">
    <source>
        <dbReference type="ARBA" id="ARBA00022759"/>
    </source>
</evidence>
<keyword evidence="5" id="KW-0378">Hydrolase</keyword>
<dbReference type="CDD" id="cd01647">
    <property type="entry name" value="RT_LTR"/>
    <property type="match status" value="1"/>
</dbReference>
<dbReference type="CDD" id="cd09274">
    <property type="entry name" value="RNase_HI_RT_Ty3"/>
    <property type="match status" value="1"/>
</dbReference>
<organism evidence="9 10">
    <name type="scientific">Dryococelus australis</name>
    <dbReference type="NCBI Taxonomy" id="614101"/>
    <lineage>
        <taxon>Eukaryota</taxon>
        <taxon>Metazoa</taxon>
        <taxon>Ecdysozoa</taxon>
        <taxon>Arthropoda</taxon>
        <taxon>Hexapoda</taxon>
        <taxon>Insecta</taxon>
        <taxon>Pterygota</taxon>
        <taxon>Neoptera</taxon>
        <taxon>Polyneoptera</taxon>
        <taxon>Phasmatodea</taxon>
        <taxon>Verophasmatodea</taxon>
        <taxon>Anareolatae</taxon>
        <taxon>Phasmatidae</taxon>
        <taxon>Eurycanthinae</taxon>
        <taxon>Dryococelus</taxon>
    </lineage>
</organism>
<evidence type="ECO:0008006" key="11">
    <source>
        <dbReference type="Google" id="ProtNLM"/>
    </source>
</evidence>
<dbReference type="Gene3D" id="3.30.70.270">
    <property type="match status" value="1"/>
</dbReference>
<evidence type="ECO:0000313" key="10">
    <source>
        <dbReference type="Proteomes" id="UP001159363"/>
    </source>
</evidence>
<keyword evidence="1" id="KW-0808">Transferase</keyword>
<dbReference type="PANTHER" id="PTHR37984:SF5">
    <property type="entry name" value="PROTEIN NYNRIN-LIKE"/>
    <property type="match status" value="1"/>
</dbReference>
<dbReference type="InterPro" id="IPR050951">
    <property type="entry name" value="Retrovirus_Pol_polyprotein"/>
</dbReference>
<reference evidence="9 10" key="1">
    <citation type="submission" date="2023-02" db="EMBL/GenBank/DDBJ databases">
        <title>LHISI_Scaffold_Assembly.</title>
        <authorList>
            <person name="Stuart O.P."/>
            <person name="Cleave R."/>
            <person name="Magrath M.J.L."/>
            <person name="Mikheyev A.S."/>
        </authorList>
    </citation>
    <scope>NUCLEOTIDE SEQUENCE [LARGE SCALE GENOMIC DNA]</scope>
    <source>
        <strain evidence="9">Daus_M_001</strain>
        <tissue evidence="9">Leg muscle</tissue>
    </source>
</reference>
<feature type="domain" description="Reverse transcriptase RNase H-like" evidence="8">
    <location>
        <begin position="187"/>
        <end position="291"/>
    </location>
</feature>
<feature type="domain" description="Reverse transcriptase" evidence="7">
    <location>
        <begin position="11"/>
        <end position="113"/>
    </location>
</feature>
<evidence type="ECO:0000256" key="5">
    <source>
        <dbReference type="ARBA" id="ARBA00022801"/>
    </source>
</evidence>
<evidence type="ECO:0000256" key="3">
    <source>
        <dbReference type="ARBA" id="ARBA00022722"/>
    </source>
</evidence>
<dbReference type="InterPro" id="IPR000477">
    <property type="entry name" value="RT_dom"/>
</dbReference>
<dbReference type="InterPro" id="IPR043502">
    <property type="entry name" value="DNA/RNA_pol_sf"/>
</dbReference>
<proteinExistence type="predicted"/>
<dbReference type="Pfam" id="PF00078">
    <property type="entry name" value="RVT_1"/>
    <property type="match status" value="1"/>
</dbReference>
<dbReference type="InterPro" id="IPR041373">
    <property type="entry name" value="RT_RNaseH"/>
</dbReference>
<evidence type="ECO:0000256" key="2">
    <source>
        <dbReference type="ARBA" id="ARBA00022695"/>
    </source>
</evidence>
<keyword evidence="2" id="KW-0548">Nucleotidyltransferase</keyword>
<protein>
    <recommendedName>
        <fullName evidence="11">Reverse transcriptase domain-containing protein</fullName>
    </recommendedName>
</protein>
<accession>A0ABQ9GRJ0</accession>
<dbReference type="Gene3D" id="3.10.10.10">
    <property type="entry name" value="HIV Type 1 Reverse Transcriptase, subunit A, domain 1"/>
    <property type="match status" value="1"/>
</dbReference>
<dbReference type="PANTHER" id="PTHR37984">
    <property type="entry name" value="PROTEIN CBG26694"/>
    <property type="match status" value="1"/>
</dbReference>
<gene>
    <name evidence="9" type="ORF">PR048_025512</name>
</gene>
<dbReference type="Pfam" id="PF17917">
    <property type="entry name" value="RT_RNaseH"/>
    <property type="match status" value="1"/>
</dbReference>
<evidence type="ECO:0000256" key="6">
    <source>
        <dbReference type="ARBA" id="ARBA00022918"/>
    </source>
</evidence>
<keyword evidence="4" id="KW-0255">Endonuclease</keyword>
<evidence type="ECO:0000256" key="1">
    <source>
        <dbReference type="ARBA" id="ARBA00022679"/>
    </source>
</evidence>
<evidence type="ECO:0000259" key="7">
    <source>
        <dbReference type="Pfam" id="PF00078"/>
    </source>
</evidence>
<name>A0ABQ9GRJ0_9NEOP</name>